<evidence type="ECO:0000256" key="3">
    <source>
        <dbReference type="ARBA" id="ARBA00022630"/>
    </source>
</evidence>
<feature type="transmembrane region" description="Helical" evidence="10">
    <location>
        <begin position="185"/>
        <end position="203"/>
    </location>
</feature>
<evidence type="ECO:0000313" key="12">
    <source>
        <dbReference type="Proteomes" id="UP000823914"/>
    </source>
</evidence>
<feature type="transmembrane region" description="Helical" evidence="10">
    <location>
        <begin position="78"/>
        <end position="96"/>
    </location>
</feature>
<organism evidence="11 12">
    <name type="scientific">Candidatus Treponema excrementipullorum</name>
    <dbReference type="NCBI Taxonomy" id="2838768"/>
    <lineage>
        <taxon>Bacteria</taxon>
        <taxon>Pseudomonadati</taxon>
        <taxon>Spirochaetota</taxon>
        <taxon>Spirochaetia</taxon>
        <taxon>Spirochaetales</taxon>
        <taxon>Treponemataceae</taxon>
        <taxon>Treponema</taxon>
    </lineage>
</organism>
<dbReference type="Pfam" id="PF03116">
    <property type="entry name" value="NQR2_RnfD_RnfE"/>
    <property type="match status" value="1"/>
</dbReference>
<keyword evidence="1 10" id="KW-0813">Transport</keyword>
<feature type="transmembrane region" description="Helical" evidence="10">
    <location>
        <begin position="280"/>
        <end position="298"/>
    </location>
</feature>
<dbReference type="EMBL" id="JAHLFV010000013">
    <property type="protein sequence ID" value="MBU3849053.1"/>
    <property type="molecule type" value="Genomic_DNA"/>
</dbReference>
<evidence type="ECO:0000256" key="6">
    <source>
        <dbReference type="ARBA" id="ARBA00022967"/>
    </source>
</evidence>
<evidence type="ECO:0000313" key="11">
    <source>
        <dbReference type="EMBL" id="MBU3849053.1"/>
    </source>
</evidence>
<evidence type="ECO:0000256" key="10">
    <source>
        <dbReference type="HAMAP-Rule" id="MF_00462"/>
    </source>
</evidence>
<dbReference type="Proteomes" id="UP000823914">
    <property type="component" value="Unassembled WGS sequence"/>
</dbReference>
<reference evidence="11" key="2">
    <citation type="submission" date="2021-04" db="EMBL/GenBank/DDBJ databases">
        <authorList>
            <person name="Gilroy R."/>
        </authorList>
    </citation>
    <scope>NUCLEOTIDE SEQUENCE</scope>
    <source>
        <strain evidence="11">Gambia15-2214</strain>
    </source>
</reference>
<keyword evidence="2 10" id="KW-0597">Phosphoprotein</keyword>
<evidence type="ECO:0000256" key="5">
    <source>
        <dbReference type="ARBA" id="ARBA00022692"/>
    </source>
</evidence>
<comment type="function">
    <text evidence="10">Part of a membrane-bound complex that couples electron transfer with translocation of ions across the membrane.</text>
</comment>
<dbReference type="AlphaFoldDB" id="A0A9E2L028"/>
<dbReference type="PANTHER" id="PTHR30578:SF0">
    <property type="entry name" value="ION-TRANSLOCATING OXIDOREDUCTASE COMPLEX SUBUNIT D"/>
    <property type="match status" value="1"/>
</dbReference>
<dbReference type="HAMAP" id="MF_00462">
    <property type="entry name" value="RsxD_RnfD"/>
    <property type="match status" value="1"/>
</dbReference>
<feature type="transmembrane region" description="Helical" evidence="10">
    <location>
        <begin position="48"/>
        <end position="66"/>
    </location>
</feature>
<keyword evidence="8 10" id="KW-1133">Transmembrane helix</keyword>
<evidence type="ECO:0000256" key="2">
    <source>
        <dbReference type="ARBA" id="ARBA00022553"/>
    </source>
</evidence>
<keyword evidence="6 10" id="KW-1278">Translocase</keyword>
<gene>
    <name evidence="10" type="primary">rnfD</name>
    <name evidence="11" type="ORF">IAA16_00630</name>
</gene>
<proteinExistence type="inferred from homology"/>
<accession>A0A9E2L028</accession>
<comment type="caution">
    <text evidence="11">The sequence shown here is derived from an EMBL/GenBank/DDBJ whole genome shotgun (WGS) entry which is preliminary data.</text>
</comment>
<dbReference type="NCBIfam" id="TIGR01946">
    <property type="entry name" value="rnfD"/>
    <property type="match status" value="1"/>
</dbReference>
<reference evidence="11" key="1">
    <citation type="journal article" date="2021" name="PeerJ">
        <title>Extensive microbial diversity within the chicken gut microbiome revealed by metagenomics and culture.</title>
        <authorList>
            <person name="Gilroy R."/>
            <person name="Ravi A."/>
            <person name="Getino M."/>
            <person name="Pursley I."/>
            <person name="Horton D.L."/>
            <person name="Alikhan N.F."/>
            <person name="Baker D."/>
            <person name="Gharbi K."/>
            <person name="Hall N."/>
            <person name="Watson M."/>
            <person name="Adriaenssens E.M."/>
            <person name="Foster-Nyarko E."/>
            <person name="Jarju S."/>
            <person name="Secka A."/>
            <person name="Antonio M."/>
            <person name="Oren A."/>
            <person name="Chaudhuri R.R."/>
            <person name="La Ragione R."/>
            <person name="Hildebrand F."/>
            <person name="Pallen M.J."/>
        </authorList>
    </citation>
    <scope>NUCLEOTIDE SEQUENCE</scope>
    <source>
        <strain evidence="11">Gambia15-2214</strain>
    </source>
</reference>
<keyword evidence="5 10" id="KW-0812">Transmembrane</keyword>
<dbReference type="InterPro" id="IPR011303">
    <property type="entry name" value="RnfD_bac"/>
</dbReference>
<evidence type="ECO:0000256" key="1">
    <source>
        <dbReference type="ARBA" id="ARBA00022448"/>
    </source>
</evidence>
<evidence type="ECO:0000256" key="8">
    <source>
        <dbReference type="ARBA" id="ARBA00022989"/>
    </source>
</evidence>
<dbReference type="GO" id="GO:0005886">
    <property type="term" value="C:plasma membrane"/>
    <property type="evidence" value="ECO:0007669"/>
    <property type="project" value="UniProtKB-SubCell"/>
</dbReference>
<keyword evidence="7 10" id="KW-0249">Electron transport</keyword>
<keyword evidence="4 10" id="KW-0288">FMN</keyword>
<comment type="subcellular location">
    <subcellularLocation>
        <location evidence="10">Cell membrane</location>
        <topology evidence="10">Multi-pass membrane protein</topology>
    </subcellularLocation>
</comment>
<comment type="similarity">
    <text evidence="10">Belongs to the NqrB/RnfD family.</text>
</comment>
<feature type="transmembrane region" description="Helical" evidence="10">
    <location>
        <begin position="24"/>
        <end position="42"/>
    </location>
</feature>
<evidence type="ECO:0000256" key="4">
    <source>
        <dbReference type="ARBA" id="ARBA00022643"/>
    </source>
</evidence>
<dbReference type="InterPro" id="IPR004338">
    <property type="entry name" value="NqrB/RnfD"/>
</dbReference>
<sequence>MAQPIQEIYVSPGPHVSTKRNTTMIMLCVIIALLPLAVYGVILFGIPALVTILVSVTTAVLAEWVFQIATKQKVRIKDLSAVVTGLMLALVLPPTLPVWMTVLGAIFAIVVAKGFFGGIGANVFNPALTGRAFLFTSFPAAMGTWIRPFDGLSGATILSQTTVSINSNVYWDLFFGNRAGCIGETSILLILIAFVFLLVTRIIDWRAPVAMIATLALCTVLSGGFPLMAIYTGGAMFGAVFMTTDYATAPVTKAGRLIFGVGCGLITFLIREFGAYPEGVMFSILIMNILTPFLNKIIPVKYGYKLKGKGAKAR</sequence>
<dbReference type="PANTHER" id="PTHR30578">
    <property type="entry name" value="ELECTRON TRANSPORT COMPLEX PROTEIN RNFD"/>
    <property type="match status" value="1"/>
</dbReference>
<feature type="transmembrane region" description="Helical" evidence="10">
    <location>
        <begin position="209"/>
        <end position="242"/>
    </location>
</feature>
<evidence type="ECO:0000256" key="7">
    <source>
        <dbReference type="ARBA" id="ARBA00022982"/>
    </source>
</evidence>
<keyword evidence="9 10" id="KW-0472">Membrane</keyword>
<comment type="cofactor">
    <cofactor evidence="10">
        <name>FMN</name>
        <dbReference type="ChEBI" id="CHEBI:58210"/>
    </cofactor>
</comment>
<feature type="transmembrane region" description="Helical" evidence="10">
    <location>
        <begin position="254"/>
        <end position="274"/>
    </location>
</feature>
<feature type="transmembrane region" description="Helical" evidence="10">
    <location>
        <begin position="102"/>
        <end position="124"/>
    </location>
</feature>
<keyword evidence="3 10" id="KW-0285">Flavoprotein</keyword>
<dbReference type="GO" id="GO:0055085">
    <property type="term" value="P:transmembrane transport"/>
    <property type="evidence" value="ECO:0007669"/>
    <property type="project" value="InterPro"/>
</dbReference>
<dbReference type="GO" id="GO:0022900">
    <property type="term" value="P:electron transport chain"/>
    <property type="evidence" value="ECO:0007669"/>
    <property type="project" value="UniProtKB-UniRule"/>
</dbReference>
<dbReference type="EC" id="7.-.-.-" evidence="10"/>
<name>A0A9E2L028_9SPIR</name>
<feature type="modified residue" description="FMN phosphoryl threonine" evidence="10">
    <location>
        <position position="156"/>
    </location>
</feature>
<evidence type="ECO:0000256" key="9">
    <source>
        <dbReference type="ARBA" id="ARBA00023136"/>
    </source>
</evidence>
<keyword evidence="10" id="KW-1003">Cell membrane</keyword>
<comment type="subunit">
    <text evidence="10">The complex is composed of six subunits: RnfA, RnfB, RnfC, RnfD, RnfE and RnfG.</text>
</comment>
<protein>
    <recommendedName>
        <fullName evidence="10">Ion-translocating oxidoreductase complex subunit D</fullName>
        <ecNumber evidence="10">7.-.-.-</ecNumber>
    </recommendedName>
    <alternativeName>
        <fullName evidence="10">Rnf electron transport complex subunit D</fullName>
    </alternativeName>
</protein>